<protein>
    <submittedName>
        <fullName evidence="2">Uncharacterized protein</fullName>
    </submittedName>
</protein>
<organism evidence="2 3">
    <name type="scientific">Araneus ventricosus</name>
    <name type="common">Orbweaver spider</name>
    <name type="synonym">Epeira ventricosa</name>
    <dbReference type="NCBI Taxonomy" id="182803"/>
    <lineage>
        <taxon>Eukaryota</taxon>
        <taxon>Metazoa</taxon>
        <taxon>Ecdysozoa</taxon>
        <taxon>Arthropoda</taxon>
        <taxon>Chelicerata</taxon>
        <taxon>Arachnida</taxon>
        <taxon>Araneae</taxon>
        <taxon>Araneomorphae</taxon>
        <taxon>Entelegynae</taxon>
        <taxon>Araneoidea</taxon>
        <taxon>Araneidae</taxon>
        <taxon>Araneus</taxon>
    </lineage>
</organism>
<dbReference type="AlphaFoldDB" id="A0A4Y2ILZ3"/>
<evidence type="ECO:0000313" key="3">
    <source>
        <dbReference type="Proteomes" id="UP000499080"/>
    </source>
</evidence>
<evidence type="ECO:0000256" key="1">
    <source>
        <dbReference type="SAM" id="Phobius"/>
    </source>
</evidence>
<feature type="transmembrane region" description="Helical" evidence="1">
    <location>
        <begin position="6"/>
        <end position="27"/>
    </location>
</feature>
<evidence type="ECO:0000313" key="2">
    <source>
        <dbReference type="EMBL" id="GBM78727.1"/>
    </source>
</evidence>
<accession>A0A4Y2ILZ3</accession>
<dbReference type="EMBL" id="BGPR01107184">
    <property type="protein sequence ID" value="GBM78727.1"/>
    <property type="molecule type" value="Genomic_DNA"/>
</dbReference>
<sequence>NTLSEWQTVFWLNLLVLGSSGLAYLLFGSAEVQPWNYPVPRHSTEATNEERRHSVRRLRSKIEMREKLAGDS</sequence>
<name>A0A4Y2ILZ3_ARAVE</name>
<feature type="non-terminal residue" evidence="2">
    <location>
        <position position="1"/>
    </location>
</feature>
<keyword evidence="1" id="KW-0472">Membrane</keyword>
<keyword evidence="1" id="KW-0812">Transmembrane</keyword>
<gene>
    <name evidence="2" type="ORF">AVEN_43070_1</name>
</gene>
<dbReference type="Proteomes" id="UP000499080">
    <property type="component" value="Unassembled WGS sequence"/>
</dbReference>
<keyword evidence="3" id="KW-1185">Reference proteome</keyword>
<comment type="caution">
    <text evidence="2">The sequence shown here is derived from an EMBL/GenBank/DDBJ whole genome shotgun (WGS) entry which is preliminary data.</text>
</comment>
<proteinExistence type="predicted"/>
<keyword evidence="1" id="KW-1133">Transmembrane helix</keyword>
<reference evidence="2 3" key="1">
    <citation type="journal article" date="2019" name="Sci. Rep.">
        <title>Orb-weaving spider Araneus ventricosus genome elucidates the spidroin gene catalogue.</title>
        <authorList>
            <person name="Kono N."/>
            <person name="Nakamura H."/>
            <person name="Ohtoshi R."/>
            <person name="Moran D.A.P."/>
            <person name="Shinohara A."/>
            <person name="Yoshida Y."/>
            <person name="Fujiwara M."/>
            <person name="Mori M."/>
            <person name="Tomita M."/>
            <person name="Arakawa K."/>
        </authorList>
    </citation>
    <scope>NUCLEOTIDE SEQUENCE [LARGE SCALE GENOMIC DNA]</scope>
</reference>